<reference evidence="3 4" key="1">
    <citation type="submission" date="2019-05" db="EMBL/GenBank/DDBJ databases">
        <title>Dyadobacter AR-3-8 sp. nov., isolated from arctic soil.</title>
        <authorList>
            <person name="Chaudhary D.K."/>
        </authorList>
    </citation>
    <scope>NUCLEOTIDE SEQUENCE [LARGE SCALE GENOMIC DNA]</scope>
    <source>
        <strain evidence="3 4">AR-3-8</strain>
    </source>
</reference>
<dbReference type="OrthoDB" id="9806342at2"/>
<dbReference type="SUPFAM" id="SSF88713">
    <property type="entry name" value="Glycoside hydrolase/deacetylase"/>
    <property type="match status" value="1"/>
</dbReference>
<keyword evidence="4" id="KW-1185">Reference proteome</keyword>
<sequence>MIKNFVMLTFDLEEFDIAEEYGQKVSHSDQMTVTKTGTERLIALLDNHNIRATFFTTGNYAQLNPELIKAISLKHEIASHALYHSSFHKFKETDILESKNILENITGSKVTGFRMPRLKSFDHKVLSGWGFVYDSSINPTYLPGRYNLLHKSPLPYRENGLLELPCSTTPTLRFPLFWLAFKNLPIGLYAALCRRTLRKRKNLMLYFHPWEFAEIGDFKMPGYVKSPDGIELVDKLDKLIQNLKKQDAEFVTCQEFCETLEIAGESMKSV</sequence>
<dbReference type="PANTHER" id="PTHR47561">
    <property type="entry name" value="POLYSACCHARIDE DEACETYLASE FAMILY PROTEIN (AFU_ORTHOLOGUE AFUA_6G05030)"/>
    <property type="match status" value="1"/>
</dbReference>
<dbReference type="EMBL" id="SZVO01000005">
    <property type="protein sequence ID" value="TKT91768.1"/>
    <property type="molecule type" value="Genomic_DNA"/>
</dbReference>
<dbReference type="InterPro" id="IPR011330">
    <property type="entry name" value="Glyco_hydro/deAcase_b/a-brl"/>
</dbReference>
<dbReference type="Pfam" id="PF01522">
    <property type="entry name" value="Polysacc_deac_1"/>
    <property type="match status" value="1"/>
</dbReference>
<dbReference type="Pfam" id="PF11959">
    <property type="entry name" value="DUF3473"/>
    <property type="match status" value="1"/>
</dbReference>
<dbReference type="AlphaFoldDB" id="A0A4U6D6L7"/>
<evidence type="ECO:0000313" key="3">
    <source>
        <dbReference type="EMBL" id="TKT91768.1"/>
    </source>
</evidence>
<protein>
    <submittedName>
        <fullName evidence="3">DUF3473 domain-containing protein</fullName>
    </submittedName>
</protein>
<feature type="domain" description="NodB homology" evidence="1">
    <location>
        <begin position="6"/>
        <end position="119"/>
    </location>
</feature>
<feature type="domain" description="DUF3473" evidence="2">
    <location>
        <begin position="135"/>
        <end position="255"/>
    </location>
</feature>
<accession>A0A4U6D6L7</accession>
<evidence type="ECO:0000259" key="1">
    <source>
        <dbReference type="Pfam" id="PF01522"/>
    </source>
</evidence>
<organism evidence="3 4">
    <name type="scientific">Dyadobacter frigoris</name>
    <dbReference type="NCBI Taxonomy" id="2576211"/>
    <lineage>
        <taxon>Bacteria</taxon>
        <taxon>Pseudomonadati</taxon>
        <taxon>Bacteroidota</taxon>
        <taxon>Cytophagia</taxon>
        <taxon>Cytophagales</taxon>
        <taxon>Spirosomataceae</taxon>
        <taxon>Dyadobacter</taxon>
    </lineage>
</organism>
<name>A0A4U6D6L7_9BACT</name>
<dbReference type="GO" id="GO:0016810">
    <property type="term" value="F:hydrolase activity, acting on carbon-nitrogen (but not peptide) bonds"/>
    <property type="evidence" value="ECO:0007669"/>
    <property type="project" value="InterPro"/>
</dbReference>
<dbReference type="Proteomes" id="UP000304900">
    <property type="component" value="Unassembled WGS sequence"/>
</dbReference>
<dbReference type="InterPro" id="IPR022560">
    <property type="entry name" value="DUF3473"/>
</dbReference>
<dbReference type="InterPro" id="IPR045235">
    <property type="entry name" value="PuuE_HpPgdA-like"/>
</dbReference>
<dbReference type="CDD" id="cd10941">
    <property type="entry name" value="CE4_PuuE_HpPgdA_like_2"/>
    <property type="match status" value="1"/>
</dbReference>
<dbReference type="GO" id="GO:0005975">
    <property type="term" value="P:carbohydrate metabolic process"/>
    <property type="evidence" value="ECO:0007669"/>
    <property type="project" value="InterPro"/>
</dbReference>
<dbReference type="Gene3D" id="3.20.20.370">
    <property type="entry name" value="Glycoside hydrolase/deacetylase"/>
    <property type="match status" value="1"/>
</dbReference>
<evidence type="ECO:0000259" key="2">
    <source>
        <dbReference type="Pfam" id="PF11959"/>
    </source>
</evidence>
<comment type="caution">
    <text evidence="3">The sequence shown here is derived from an EMBL/GenBank/DDBJ whole genome shotgun (WGS) entry which is preliminary data.</text>
</comment>
<evidence type="ECO:0000313" key="4">
    <source>
        <dbReference type="Proteomes" id="UP000304900"/>
    </source>
</evidence>
<dbReference type="RefSeq" id="WP_137340138.1">
    <property type="nucleotide sequence ID" value="NZ_BSQH01000016.1"/>
</dbReference>
<dbReference type="InterPro" id="IPR002509">
    <property type="entry name" value="NODB_dom"/>
</dbReference>
<gene>
    <name evidence="3" type="ORF">FDK13_11450</name>
</gene>
<dbReference type="PANTHER" id="PTHR47561:SF1">
    <property type="entry name" value="POLYSACCHARIDE DEACETYLASE FAMILY PROTEIN (AFU_ORTHOLOGUE AFUA_6G05030)"/>
    <property type="match status" value="1"/>
</dbReference>
<proteinExistence type="predicted"/>